<proteinExistence type="predicted"/>
<dbReference type="SUPFAM" id="SSF55729">
    <property type="entry name" value="Acyl-CoA N-acyltransferases (Nat)"/>
    <property type="match status" value="1"/>
</dbReference>
<evidence type="ECO:0000259" key="1">
    <source>
        <dbReference type="PROSITE" id="PS51186"/>
    </source>
</evidence>
<dbReference type="PROSITE" id="PS51186">
    <property type="entry name" value="GNAT"/>
    <property type="match status" value="1"/>
</dbReference>
<dbReference type="CDD" id="cd04301">
    <property type="entry name" value="NAT_SF"/>
    <property type="match status" value="1"/>
</dbReference>
<sequence>MSVFGLVGLQDARALQRLIESNAGYAVRIQGHGVEPGAAQEALTALPPNAVAAQKRGYGLWEGNRLLAFADVIIGWPEPGTAHIGLLMADSERVGEGLGRRLHEAIVTELRGAEGLGCLRLAIVDANADVAEPFWKKMGYQPTIQVAPHRQGTVESASRIWRRKLGCGAEASAGPN</sequence>
<organism evidence="2 3">
    <name type="scientific">Glutamicibacter halophytocola</name>
    <dbReference type="NCBI Taxonomy" id="1933880"/>
    <lineage>
        <taxon>Bacteria</taxon>
        <taxon>Bacillati</taxon>
        <taxon>Actinomycetota</taxon>
        <taxon>Actinomycetes</taxon>
        <taxon>Micrococcales</taxon>
        <taxon>Micrococcaceae</taxon>
        <taxon>Glutamicibacter</taxon>
    </lineage>
</organism>
<dbReference type="InterPro" id="IPR016181">
    <property type="entry name" value="Acyl_CoA_acyltransferase"/>
</dbReference>
<accession>A0AA94XQA5</accession>
<dbReference type="EMBL" id="CP102487">
    <property type="protein sequence ID" value="UUX57885.1"/>
    <property type="molecule type" value="Genomic_DNA"/>
</dbReference>
<dbReference type="Proteomes" id="UP001060018">
    <property type="component" value="Chromosome"/>
</dbReference>
<dbReference type="AlphaFoldDB" id="A0AA94XQA5"/>
<protein>
    <submittedName>
        <fullName evidence="2">GNAT family N-acetyltransferase</fullName>
    </submittedName>
</protein>
<dbReference type="InterPro" id="IPR000182">
    <property type="entry name" value="GNAT_dom"/>
</dbReference>
<dbReference type="GO" id="GO:0016747">
    <property type="term" value="F:acyltransferase activity, transferring groups other than amino-acyl groups"/>
    <property type="evidence" value="ECO:0007669"/>
    <property type="project" value="InterPro"/>
</dbReference>
<feature type="domain" description="N-acetyltransferase" evidence="1">
    <location>
        <begin position="13"/>
        <end position="166"/>
    </location>
</feature>
<dbReference type="RefSeq" id="WP_257745330.1">
    <property type="nucleotide sequence ID" value="NZ_CP102487.1"/>
</dbReference>
<name>A0AA94XQA5_9MICC</name>
<evidence type="ECO:0000313" key="2">
    <source>
        <dbReference type="EMBL" id="UUX57885.1"/>
    </source>
</evidence>
<dbReference type="Gene3D" id="3.40.630.30">
    <property type="match status" value="1"/>
</dbReference>
<evidence type="ECO:0000313" key="3">
    <source>
        <dbReference type="Proteomes" id="UP001060018"/>
    </source>
</evidence>
<reference evidence="2" key="1">
    <citation type="journal article" date="2022" name="Pest Manag. Sci.">
        <title>Glutamicibacter halophytocola-mediated host fitness of potato tuber moth on Solanaceae crops.</title>
        <authorList>
            <person name="Wang W."/>
            <person name="Xiao G."/>
            <person name="Du G."/>
            <person name="Chang L."/>
            <person name="Yang Y."/>
            <person name="Ye J."/>
            <person name="Chen B."/>
        </authorList>
    </citation>
    <scope>NUCLEOTIDE SEQUENCE</scope>
    <source>
        <strain evidence="2">S2</strain>
    </source>
</reference>
<dbReference type="Pfam" id="PF00583">
    <property type="entry name" value="Acetyltransf_1"/>
    <property type="match status" value="1"/>
</dbReference>
<gene>
    <name evidence="2" type="ORF">NUH22_11240</name>
</gene>